<dbReference type="SUPFAM" id="SSF47323">
    <property type="entry name" value="Anticodon-binding domain of a subclass of class I aminoacyl-tRNA synthetases"/>
    <property type="match status" value="1"/>
</dbReference>
<evidence type="ECO:0000313" key="11">
    <source>
        <dbReference type="EMBL" id="VDN25128.1"/>
    </source>
</evidence>
<dbReference type="PANTHER" id="PTHR11946:SF109">
    <property type="entry name" value="VALINE--TRNA LIGASE"/>
    <property type="match status" value="1"/>
</dbReference>
<evidence type="ECO:0000313" key="12">
    <source>
        <dbReference type="Proteomes" id="UP000271889"/>
    </source>
</evidence>
<dbReference type="InterPro" id="IPR013155">
    <property type="entry name" value="M/V/L/I-tRNA-synth_anticd-bd"/>
</dbReference>
<sequence length="381" mass="42797">LNRQLTSGNLDAKELAIAQAGQARDYPKGIPQCGTDALRFALLAYTSQGRDINLDVLRVQGYRFFCNKLWQAVRFTLMQLGNDYKAEPFEVSGKESIMDKWILSRVAHAVERCNTDLEAYNFTQYTTTVYDFWLYDLCDIYLESVKPVISSGSDEARKVAKATLYHCVETGLRLISPAMPFLSEELWQHLPRLDSHPPSIIVHAYPETSEYPYTNEKIEADVAFAMSVIRTVRSLRSDYELTNKTKTDLYASVTDEEDKRCLVSLIPLIETLASSNKVEVLLQSSITPESIPSGCAHVTISSRCSVDIGLQGIINVERELVKLSGKKEKIEASIAKLVEQENRPDYEEKVPLPVRVNNTEKKEALLVEKKSIEAAMTALSG</sequence>
<evidence type="ECO:0000256" key="4">
    <source>
        <dbReference type="ARBA" id="ARBA00022741"/>
    </source>
</evidence>
<accession>A0A3P7MRA5</accession>
<keyword evidence="5" id="KW-0067">ATP-binding</keyword>
<evidence type="ECO:0000256" key="9">
    <source>
        <dbReference type="SAM" id="Coils"/>
    </source>
</evidence>
<feature type="domain" description="Methionyl/Valyl/Leucyl/Isoleucyl-tRNA synthetase anticodon-binding" evidence="10">
    <location>
        <begin position="99"/>
        <end position="249"/>
    </location>
</feature>
<evidence type="ECO:0000256" key="7">
    <source>
        <dbReference type="ARBA" id="ARBA00023146"/>
    </source>
</evidence>
<reference evidence="11 12" key="1">
    <citation type="submission" date="2018-11" db="EMBL/GenBank/DDBJ databases">
        <authorList>
            <consortium name="Pathogen Informatics"/>
        </authorList>
    </citation>
    <scope>NUCLEOTIDE SEQUENCE [LARGE SCALE GENOMIC DNA]</scope>
</reference>
<organism evidence="11 12">
    <name type="scientific">Cylicostephanus goldi</name>
    <name type="common">Nematode worm</name>
    <dbReference type="NCBI Taxonomy" id="71465"/>
    <lineage>
        <taxon>Eukaryota</taxon>
        <taxon>Metazoa</taxon>
        <taxon>Ecdysozoa</taxon>
        <taxon>Nematoda</taxon>
        <taxon>Chromadorea</taxon>
        <taxon>Rhabditida</taxon>
        <taxon>Rhabditina</taxon>
        <taxon>Rhabditomorpha</taxon>
        <taxon>Strongyloidea</taxon>
        <taxon>Strongylidae</taxon>
        <taxon>Cylicostephanus</taxon>
    </lineage>
</organism>
<evidence type="ECO:0000256" key="2">
    <source>
        <dbReference type="ARBA" id="ARBA00013169"/>
    </source>
</evidence>
<dbReference type="Pfam" id="PF08264">
    <property type="entry name" value="Anticodon_1"/>
    <property type="match status" value="1"/>
</dbReference>
<dbReference type="PANTHER" id="PTHR11946">
    <property type="entry name" value="VALYL-TRNA SYNTHETASES"/>
    <property type="match status" value="1"/>
</dbReference>
<dbReference type="FunFam" id="1.10.730.10:FF:000009">
    <property type="entry name" value="Valine--tRNA ligase, mitochondrial"/>
    <property type="match status" value="1"/>
</dbReference>
<dbReference type="GO" id="GO:0004832">
    <property type="term" value="F:valine-tRNA ligase activity"/>
    <property type="evidence" value="ECO:0007669"/>
    <property type="project" value="UniProtKB-EC"/>
</dbReference>
<dbReference type="OrthoDB" id="629407at2759"/>
<keyword evidence="3" id="KW-0436">Ligase</keyword>
<dbReference type="EC" id="6.1.1.9" evidence="2"/>
<dbReference type="InterPro" id="IPR033705">
    <property type="entry name" value="Anticodon_Ia_Val"/>
</dbReference>
<dbReference type="Gene3D" id="1.10.287.380">
    <property type="entry name" value="Valyl-tRNA synthetase, C-terminal domain"/>
    <property type="match status" value="1"/>
</dbReference>
<keyword evidence="4" id="KW-0547">Nucleotide-binding</keyword>
<dbReference type="AlphaFoldDB" id="A0A3P7MRA5"/>
<dbReference type="EMBL" id="UYRV01109356">
    <property type="protein sequence ID" value="VDN25128.1"/>
    <property type="molecule type" value="Genomic_DNA"/>
</dbReference>
<gene>
    <name evidence="11" type="ORF">CGOC_LOCUS10010</name>
</gene>
<evidence type="ECO:0000256" key="1">
    <source>
        <dbReference type="ARBA" id="ARBA00005594"/>
    </source>
</evidence>
<dbReference type="Proteomes" id="UP000271889">
    <property type="component" value="Unassembled WGS sequence"/>
</dbReference>
<name>A0A3P7MRA5_CYLGO</name>
<feature type="coiled-coil region" evidence="9">
    <location>
        <begin position="313"/>
        <end position="340"/>
    </location>
</feature>
<comment type="similarity">
    <text evidence="1">Belongs to the class-I aminoacyl-tRNA synthetase family.</text>
</comment>
<keyword evidence="12" id="KW-1185">Reference proteome</keyword>
<evidence type="ECO:0000256" key="8">
    <source>
        <dbReference type="ARBA" id="ARBA00029936"/>
    </source>
</evidence>
<evidence type="ECO:0000259" key="10">
    <source>
        <dbReference type="Pfam" id="PF08264"/>
    </source>
</evidence>
<dbReference type="GO" id="GO:0005524">
    <property type="term" value="F:ATP binding"/>
    <property type="evidence" value="ECO:0007669"/>
    <property type="project" value="UniProtKB-KW"/>
</dbReference>
<evidence type="ECO:0000256" key="3">
    <source>
        <dbReference type="ARBA" id="ARBA00022598"/>
    </source>
</evidence>
<keyword evidence="6" id="KW-0648">Protein biosynthesis</keyword>
<dbReference type="InterPro" id="IPR009080">
    <property type="entry name" value="tRNAsynth_Ia_anticodon-bd"/>
</dbReference>
<dbReference type="InterPro" id="IPR037118">
    <property type="entry name" value="Val-tRNA_synth_C_sf"/>
</dbReference>
<dbReference type="Gene3D" id="1.10.730.10">
    <property type="entry name" value="Isoleucyl-tRNA Synthetase, Domain 1"/>
    <property type="match status" value="1"/>
</dbReference>
<keyword evidence="7" id="KW-0030">Aminoacyl-tRNA synthetase</keyword>
<dbReference type="InterPro" id="IPR002303">
    <property type="entry name" value="Valyl-tRNA_ligase"/>
</dbReference>
<dbReference type="CDD" id="cd07962">
    <property type="entry name" value="Anticodon_Ia_Val"/>
    <property type="match status" value="1"/>
</dbReference>
<proteinExistence type="inferred from homology"/>
<keyword evidence="9" id="KW-0175">Coiled coil</keyword>
<dbReference type="GO" id="GO:0005829">
    <property type="term" value="C:cytosol"/>
    <property type="evidence" value="ECO:0007669"/>
    <property type="project" value="TreeGrafter"/>
</dbReference>
<evidence type="ECO:0000256" key="6">
    <source>
        <dbReference type="ARBA" id="ARBA00022917"/>
    </source>
</evidence>
<evidence type="ECO:0000256" key="5">
    <source>
        <dbReference type="ARBA" id="ARBA00022840"/>
    </source>
</evidence>
<feature type="non-terminal residue" evidence="11">
    <location>
        <position position="1"/>
    </location>
</feature>
<dbReference type="GO" id="GO:0006438">
    <property type="term" value="P:valyl-tRNA aminoacylation"/>
    <property type="evidence" value="ECO:0007669"/>
    <property type="project" value="InterPro"/>
</dbReference>
<protein>
    <recommendedName>
        <fullName evidence="2">valine--tRNA ligase</fullName>
        <ecNumber evidence="2">6.1.1.9</ecNumber>
    </recommendedName>
    <alternativeName>
        <fullName evidence="8">Valyl-tRNA synthetase</fullName>
    </alternativeName>
</protein>